<gene>
    <name evidence="6" type="ORF">FJU30_11965</name>
</gene>
<dbReference type="PANTHER" id="PTHR43585:SF2">
    <property type="entry name" value="ATP-GRASP ENZYME FSQD"/>
    <property type="match status" value="1"/>
</dbReference>
<dbReference type="Proteomes" id="UP000335415">
    <property type="component" value="Unassembled WGS sequence"/>
</dbReference>
<dbReference type="Pfam" id="PF15632">
    <property type="entry name" value="ATPgrasp_Ter"/>
    <property type="match status" value="1"/>
</dbReference>
<dbReference type="InterPro" id="IPR011226">
    <property type="entry name" value="ATP-grasp_fam"/>
</dbReference>
<dbReference type="InterPro" id="IPR011761">
    <property type="entry name" value="ATP-grasp"/>
</dbReference>
<keyword evidence="7" id="KW-1185">Reference proteome</keyword>
<evidence type="ECO:0000256" key="3">
    <source>
        <dbReference type="ARBA" id="ARBA00022840"/>
    </source>
</evidence>
<evidence type="ECO:0000256" key="2">
    <source>
        <dbReference type="ARBA" id="ARBA00022741"/>
    </source>
</evidence>
<dbReference type="AlphaFoldDB" id="A0A5J5G296"/>
<dbReference type="RefSeq" id="WP_150435197.1">
    <property type="nucleotide sequence ID" value="NZ_VYKJ01000005.1"/>
</dbReference>
<keyword evidence="2 4" id="KW-0547">Nucleotide-binding</keyword>
<evidence type="ECO:0000256" key="1">
    <source>
        <dbReference type="ARBA" id="ARBA00022598"/>
    </source>
</evidence>
<dbReference type="InterPro" id="IPR052032">
    <property type="entry name" value="ATP-dep_AA_Ligase"/>
</dbReference>
<evidence type="ECO:0000256" key="4">
    <source>
        <dbReference type="PROSITE-ProRule" id="PRU00409"/>
    </source>
</evidence>
<proteinExistence type="predicted"/>
<dbReference type="PIRSF" id="PIRSF029120">
    <property type="entry name" value="UCP029120"/>
    <property type="match status" value="1"/>
</dbReference>
<accession>A0A5J5G296</accession>
<reference evidence="6 7" key="1">
    <citation type="submission" date="2019-09" db="EMBL/GenBank/DDBJ databases">
        <authorList>
            <person name="Li Y."/>
        </authorList>
    </citation>
    <scope>NUCLEOTIDE SEQUENCE [LARGE SCALE GENOMIC DNA]</scope>
    <source>
        <strain evidence="6 7">L3-3HA</strain>
    </source>
</reference>
<dbReference type="GO" id="GO:0005524">
    <property type="term" value="F:ATP binding"/>
    <property type="evidence" value="ECO:0007669"/>
    <property type="project" value="UniProtKB-UniRule"/>
</dbReference>
<organism evidence="6 7">
    <name type="scientific">Affinibrenneria salicis</name>
    <dbReference type="NCBI Taxonomy" id="2590031"/>
    <lineage>
        <taxon>Bacteria</taxon>
        <taxon>Pseudomonadati</taxon>
        <taxon>Pseudomonadota</taxon>
        <taxon>Gammaproteobacteria</taxon>
        <taxon>Enterobacterales</taxon>
        <taxon>Pectobacteriaceae</taxon>
        <taxon>Affinibrenneria</taxon>
    </lineage>
</organism>
<dbReference type="OrthoDB" id="9803907at2"/>
<dbReference type="GO" id="GO:0046872">
    <property type="term" value="F:metal ion binding"/>
    <property type="evidence" value="ECO:0007669"/>
    <property type="project" value="InterPro"/>
</dbReference>
<dbReference type="GO" id="GO:0016874">
    <property type="term" value="F:ligase activity"/>
    <property type="evidence" value="ECO:0007669"/>
    <property type="project" value="UniProtKB-KW"/>
</dbReference>
<evidence type="ECO:0000313" key="7">
    <source>
        <dbReference type="Proteomes" id="UP000335415"/>
    </source>
</evidence>
<comment type="caution">
    <text evidence="6">The sequence shown here is derived from an EMBL/GenBank/DDBJ whole genome shotgun (WGS) entry which is preliminary data.</text>
</comment>
<dbReference type="PROSITE" id="PS50975">
    <property type="entry name" value="ATP_GRASP"/>
    <property type="match status" value="1"/>
</dbReference>
<sequence>MRSTIWFMEGVSSQRDIILLVQRLKAERQLPLTVVASHRNPRNEILSVADYAYIEPGLDDERLSFIRRVVERHGVTAIQTGRNCGWFEQQRAAIEALGVSLTTGAVSPDSLALADDKVKFAALMQQHGLDVVPSLQIDSVAALRQAIDDAPFGRDRPLCIKPVTGIYGMGFWRLDPQAGPLACFSDPNARRVRPDIYLNSLSQAESFAPLVLMPWLPGPERSVDMLVERGRVIAAVGRRKEGALQYMEQHNQAVELARRCAEVMQADGLVNVQTRDNAPGEPLLLEINMRPSGGIGYTQYSGINLPGLFAMLELGLFDAEQARAQAAGQFQPAVVRAISDVIEYHPALSTLLQP</sequence>
<dbReference type="SUPFAM" id="SSF56059">
    <property type="entry name" value="Glutathione synthetase ATP-binding domain-like"/>
    <property type="match status" value="1"/>
</dbReference>
<keyword evidence="1" id="KW-0436">Ligase</keyword>
<evidence type="ECO:0000313" key="6">
    <source>
        <dbReference type="EMBL" id="KAA8999997.1"/>
    </source>
</evidence>
<name>A0A5J5G296_9GAMM</name>
<feature type="domain" description="ATP-grasp" evidence="5">
    <location>
        <begin position="121"/>
        <end position="314"/>
    </location>
</feature>
<dbReference type="EMBL" id="VYKJ01000005">
    <property type="protein sequence ID" value="KAA8999997.1"/>
    <property type="molecule type" value="Genomic_DNA"/>
</dbReference>
<keyword evidence="3 4" id="KW-0067">ATP-binding</keyword>
<evidence type="ECO:0000259" key="5">
    <source>
        <dbReference type="PROSITE" id="PS50975"/>
    </source>
</evidence>
<protein>
    <submittedName>
        <fullName evidence="6">Carbamoyl-phosphate synthase large chain</fullName>
    </submittedName>
</protein>
<dbReference type="Gene3D" id="3.30.470.20">
    <property type="entry name" value="ATP-grasp fold, B domain"/>
    <property type="match status" value="1"/>
</dbReference>
<dbReference type="PANTHER" id="PTHR43585">
    <property type="entry name" value="FUMIPYRROLE BIOSYNTHESIS PROTEIN C"/>
    <property type="match status" value="1"/>
</dbReference>